<reference evidence="2" key="1">
    <citation type="submission" date="2013-12" db="EMBL/GenBank/DDBJ databases">
        <title>The Genome Sequence of Aphanomyces astaci APO3.</title>
        <authorList>
            <consortium name="The Broad Institute Genomics Platform"/>
            <person name="Russ C."/>
            <person name="Tyler B."/>
            <person name="van West P."/>
            <person name="Dieguez-Uribeondo J."/>
            <person name="Young S.K."/>
            <person name="Zeng Q."/>
            <person name="Gargeya S."/>
            <person name="Fitzgerald M."/>
            <person name="Abouelleil A."/>
            <person name="Alvarado L."/>
            <person name="Chapman S.B."/>
            <person name="Gainer-Dewar J."/>
            <person name="Goldberg J."/>
            <person name="Griggs A."/>
            <person name="Gujja S."/>
            <person name="Hansen M."/>
            <person name="Howarth C."/>
            <person name="Imamovic A."/>
            <person name="Ireland A."/>
            <person name="Larimer J."/>
            <person name="McCowan C."/>
            <person name="Murphy C."/>
            <person name="Pearson M."/>
            <person name="Poon T.W."/>
            <person name="Priest M."/>
            <person name="Roberts A."/>
            <person name="Saif S."/>
            <person name="Shea T."/>
            <person name="Sykes S."/>
            <person name="Wortman J."/>
            <person name="Nusbaum C."/>
            <person name="Birren B."/>
        </authorList>
    </citation>
    <scope>NUCLEOTIDE SEQUENCE [LARGE SCALE GENOMIC DNA]</scope>
    <source>
        <strain evidence="2">APO3</strain>
    </source>
</reference>
<dbReference type="VEuPathDB" id="FungiDB:H257_03883"/>
<feature type="region of interest" description="Disordered" evidence="1">
    <location>
        <begin position="214"/>
        <end position="299"/>
    </location>
</feature>
<dbReference type="EMBL" id="KI913119">
    <property type="protein sequence ID" value="ETV84791.1"/>
    <property type="molecule type" value="Genomic_DNA"/>
</dbReference>
<feature type="compositionally biased region" description="Polar residues" evidence="1">
    <location>
        <begin position="275"/>
        <end position="299"/>
    </location>
</feature>
<dbReference type="RefSeq" id="XP_009826483.1">
    <property type="nucleotide sequence ID" value="XM_009828181.1"/>
</dbReference>
<dbReference type="GeneID" id="20805879"/>
<feature type="compositionally biased region" description="Basic and acidic residues" evidence="1">
    <location>
        <begin position="44"/>
        <end position="59"/>
    </location>
</feature>
<evidence type="ECO:0000313" key="2">
    <source>
        <dbReference type="EMBL" id="ETV84791.1"/>
    </source>
</evidence>
<feature type="compositionally biased region" description="Polar residues" evidence="1">
    <location>
        <begin position="449"/>
        <end position="486"/>
    </location>
</feature>
<feature type="region of interest" description="Disordered" evidence="1">
    <location>
        <begin position="657"/>
        <end position="699"/>
    </location>
</feature>
<feature type="region of interest" description="Disordered" evidence="1">
    <location>
        <begin position="1"/>
        <end position="59"/>
    </location>
</feature>
<sequence>MSAVGDDEYESSDDDDELSSSSGEDESSDESSSGTSDGDDDNDNQAKDQTDDDLAKAKAVADDVAAIKRLANDMQKIYLRLKYRHDGPKESAVMTAPLSPKPEEHEELPSTEPVSKPLRPRPLEIPTEPSTIGFTKTDAATDSDDLHLPPTVPAIASLVKLPFEDVLSKSIESKHSNVLAKGQIDTECKLQMELKHTMPLHLLQYMLGTPQVKTEDATSRTINGNDDDNDTLESPSRRRLSQRPNPPRSMPYGKEDSTVQLQPAPTLRRPAQVEPTDSTVNRRVPHQLSSSVAPLPPSWTNDNYGDEAELPPVITTEVATPPKVPPAKISSLNHPEGEVVHATNDEELEFNQQGGDESSVPVDVTPPEDVALPAHETTDPSAHPGEAANDTMVMSQPSEVAIVSDKLASVDNESMVKQSSVPPAMVPSAPPQTSDSSSLTREEAAQPLVQPSPQSSAPHTTTTPNAQGTVVSPLTRQPTATASSRHLSMPGRLPSQRMTPPGNTAPVDVVLPPPTMMERQPPDTTSARAGQMMSPQPAPLSTMQQSLAEPLEDTPLTSRTPITRLDSVSAISTPPSGTLPVNSTASPANHAIPSPASVPSMSPAPITTANAPWFSPPTSPVFSSPLSSPPYKPRPTMAFSSDIPSPMASRAYTFDTSMPKDLRVTSPPMSPSPDKPGLMTSTRSFYSHQPPLPFGGSTSTTTTIEYEVNAMHYLLFGPPP</sequence>
<feature type="region of interest" description="Disordered" evidence="1">
    <location>
        <begin position="86"/>
        <end position="133"/>
    </location>
</feature>
<dbReference type="OrthoDB" id="79908at2759"/>
<feature type="compositionally biased region" description="Acidic residues" evidence="1">
    <location>
        <begin position="1"/>
        <end position="29"/>
    </location>
</feature>
<proteinExistence type="predicted"/>
<feature type="region of interest" description="Disordered" evidence="1">
    <location>
        <begin position="351"/>
        <end position="597"/>
    </location>
</feature>
<organism evidence="2">
    <name type="scientific">Aphanomyces astaci</name>
    <name type="common">Crayfish plague agent</name>
    <dbReference type="NCBI Taxonomy" id="112090"/>
    <lineage>
        <taxon>Eukaryota</taxon>
        <taxon>Sar</taxon>
        <taxon>Stramenopiles</taxon>
        <taxon>Oomycota</taxon>
        <taxon>Saprolegniomycetes</taxon>
        <taxon>Saprolegniales</taxon>
        <taxon>Verrucalvaceae</taxon>
        <taxon>Aphanomyces</taxon>
    </lineage>
</organism>
<name>W4GZN3_APHAT</name>
<accession>W4GZN3</accession>
<feature type="compositionally biased region" description="Polar residues" evidence="1">
    <location>
        <begin position="569"/>
        <end position="587"/>
    </location>
</feature>
<feature type="region of interest" description="Disordered" evidence="1">
    <location>
        <begin position="613"/>
        <end position="643"/>
    </location>
</feature>
<evidence type="ECO:0000256" key="1">
    <source>
        <dbReference type="SAM" id="MobiDB-lite"/>
    </source>
</evidence>
<protein>
    <submittedName>
        <fullName evidence="2">Uncharacterized protein</fullName>
    </submittedName>
</protein>
<dbReference type="AlphaFoldDB" id="W4GZN3"/>
<gene>
    <name evidence="2" type="ORF">H257_03883</name>
</gene>